<proteinExistence type="predicted"/>
<feature type="transmembrane region" description="Helical" evidence="6">
    <location>
        <begin position="337"/>
        <end position="356"/>
    </location>
</feature>
<comment type="subcellular location">
    <subcellularLocation>
        <location evidence="1">Membrane</location>
        <topology evidence="1">Multi-pass membrane protein</topology>
    </subcellularLocation>
</comment>
<evidence type="ECO:0000313" key="8">
    <source>
        <dbReference type="EMBL" id="EPS95774.1"/>
    </source>
</evidence>
<evidence type="ECO:0000256" key="1">
    <source>
        <dbReference type="ARBA" id="ARBA00004141"/>
    </source>
</evidence>
<evidence type="ECO:0000256" key="4">
    <source>
        <dbReference type="ARBA" id="ARBA00023136"/>
    </source>
</evidence>
<sequence>MHTASSFPVPPQAERTLSARNNGPSVDSQRTAVVDSTNASRPTEKNSSFDGTVNTIGKPESFGERVENTQAPNAQKHRVLPDGRVLLTERGAYNKLGFSYPTRKKWCILSVIFAVQVSMNFNAAVYANAVPLLSDHFHISEQAARVGQMIFLVAYAFGSELWAPWSEELGRWPILQLSLFLVNVWQIPCALAPNYGTIVVARFLGGISSAGGSVTLGMVADMWTAEEQQYAVAFIVFSSVFGSVCGPIFGGIIQMQLSWQWNFWIQLIVGGVVQLVHFLVVPETCSRVLLDREARRRRASGEECVYGPSEVDEHRFAPRKILAIWIRPFHMLLCEPIVLFLSLLSGFSDALIFTFLQSFDPVLRQWGFGTEATGAAFISIAVGYVIAYASFIPWIMRQRRQLRENPRSLQPESRLWWLLFTAPLEPIGLFGFAWTSLGPPHVPWIAPLIFAALIAISNYAIYMATIDYMIQAYGPYAASATGGNGFARDFLAGIAALYSVPLYTNLGRTHPLEWASTLLAFLAVLVAIPVYVFYWNGPAIRARSPFAQQLVGEEEEGEEDGVGGLVEAEARGGL</sequence>
<feature type="transmembrane region" description="Helical" evidence="6">
    <location>
        <begin position="515"/>
        <end position="534"/>
    </location>
</feature>
<evidence type="ECO:0000256" key="5">
    <source>
        <dbReference type="SAM" id="MobiDB-lite"/>
    </source>
</evidence>
<dbReference type="eggNOG" id="KOG0255">
    <property type="taxonomic scope" value="Eukaryota"/>
</dbReference>
<dbReference type="InParanoid" id="S8FB49"/>
<dbReference type="AlphaFoldDB" id="S8FB49"/>
<dbReference type="HOGENOM" id="CLU_008455_0_3_1"/>
<gene>
    <name evidence="8" type="ORF">FOMPIDRAFT_88472</name>
</gene>
<dbReference type="OrthoDB" id="5376138at2759"/>
<accession>S8FB49</accession>
<feature type="transmembrane region" description="Helical" evidence="6">
    <location>
        <begin position="263"/>
        <end position="290"/>
    </location>
</feature>
<evidence type="ECO:0000256" key="3">
    <source>
        <dbReference type="ARBA" id="ARBA00022989"/>
    </source>
</evidence>
<dbReference type="InterPro" id="IPR036259">
    <property type="entry name" value="MFS_trans_sf"/>
</dbReference>
<dbReference type="SUPFAM" id="SSF103473">
    <property type="entry name" value="MFS general substrate transporter"/>
    <property type="match status" value="1"/>
</dbReference>
<feature type="transmembrane region" description="Helical" evidence="6">
    <location>
        <begin position="232"/>
        <end position="257"/>
    </location>
</feature>
<dbReference type="GO" id="GO:0005886">
    <property type="term" value="C:plasma membrane"/>
    <property type="evidence" value="ECO:0007669"/>
    <property type="project" value="TreeGrafter"/>
</dbReference>
<protein>
    <submittedName>
        <fullName evidence="8">MFS multidrug transporter</fullName>
    </submittedName>
</protein>
<evidence type="ECO:0000256" key="2">
    <source>
        <dbReference type="ARBA" id="ARBA00022692"/>
    </source>
</evidence>
<dbReference type="PANTHER" id="PTHR23502">
    <property type="entry name" value="MAJOR FACILITATOR SUPERFAMILY"/>
    <property type="match status" value="1"/>
</dbReference>
<dbReference type="PROSITE" id="PS50850">
    <property type="entry name" value="MFS"/>
    <property type="match status" value="1"/>
</dbReference>
<feature type="transmembrane region" description="Helical" evidence="6">
    <location>
        <begin position="485"/>
        <end position="503"/>
    </location>
</feature>
<reference evidence="8 9" key="1">
    <citation type="journal article" date="2012" name="Science">
        <title>The Paleozoic origin of enzymatic lignin decomposition reconstructed from 31 fungal genomes.</title>
        <authorList>
            <person name="Floudas D."/>
            <person name="Binder M."/>
            <person name="Riley R."/>
            <person name="Barry K."/>
            <person name="Blanchette R.A."/>
            <person name="Henrissat B."/>
            <person name="Martinez A.T."/>
            <person name="Otillar R."/>
            <person name="Spatafora J.W."/>
            <person name="Yadav J.S."/>
            <person name="Aerts A."/>
            <person name="Benoit I."/>
            <person name="Boyd A."/>
            <person name="Carlson A."/>
            <person name="Copeland A."/>
            <person name="Coutinho P.M."/>
            <person name="de Vries R.P."/>
            <person name="Ferreira P."/>
            <person name="Findley K."/>
            <person name="Foster B."/>
            <person name="Gaskell J."/>
            <person name="Glotzer D."/>
            <person name="Gorecki P."/>
            <person name="Heitman J."/>
            <person name="Hesse C."/>
            <person name="Hori C."/>
            <person name="Igarashi K."/>
            <person name="Jurgens J.A."/>
            <person name="Kallen N."/>
            <person name="Kersten P."/>
            <person name="Kohler A."/>
            <person name="Kuees U."/>
            <person name="Kumar T.K.A."/>
            <person name="Kuo A."/>
            <person name="LaButti K."/>
            <person name="Larrondo L.F."/>
            <person name="Lindquist E."/>
            <person name="Ling A."/>
            <person name="Lombard V."/>
            <person name="Lucas S."/>
            <person name="Lundell T."/>
            <person name="Martin R."/>
            <person name="McLaughlin D.J."/>
            <person name="Morgenstern I."/>
            <person name="Morin E."/>
            <person name="Murat C."/>
            <person name="Nagy L.G."/>
            <person name="Nolan M."/>
            <person name="Ohm R.A."/>
            <person name="Patyshakuliyeva A."/>
            <person name="Rokas A."/>
            <person name="Ruiz-Duenas F.J."/>
            <person name="Sabat G."/>
            <person name="Salamov A."/>
            <person name="Samejima M."/>
            <person name="Schmutz J."/>
            <person name="Slot J.C."/>
            <person name="St John F."/>
            <person name="Stenlid J."/>
            <person name="Sun H."/>
            <person name="Sun S."/>
            <person name="Syed K."/>
            <person name="Tsang A."/>
            <person name="Wiebenga A."/>
            <person name="Young D."/>
            <person name="Pisabarro A."/>
            <person name="Eastwood D.C."/>
            <person name="Martin F."/>
            <person name="Cullen D."/>
            <person name="Grigoriev I.V."/>
            <person name="Hibbett D.S."/>
        </authorList>
    </citation>
    <scope>NUCLEOTIDE SEQUENCE</scope>
    <source>
        <strain evidence="9">FP-58527</strain>
    </source>
</reference>
<evidence type="ECO:0000313" key="9">
    <source>
        <dbReference type="Proteomes" id="UP000015241"/>
    </source>
</evidence>
<feature type="domain" description="Major facilitator superfamily (MFS) profile" evidence="7">
    <location>
        <begin position="108"/>
        <end position="541"/>
    </location>
</feature>
<dbReference type="Pfam" id="PF07690">
    <property type="entry name" value="MFS_1"/>
    <property type="match status" value="1"/>
</dbReference>
<feature type="transmembrane region" description="Helical" evidence="6">
    <location>
        <begin position="441"/>
        <end position="464"/>
    </location>
</feature>
<dbReference type="Gene3D" id="1.20.1250.20">
    <property type="entry name" value="MFS general substrate transporter like domains"/>
    <property type="match status" value="1"/>
</dbReference>
<keyword evidence="4 6" id="KW-0472">Membrane</keyword>
<feature type="transmembrane region" description="Helical" evidence="6">
    <location>
        <begin position="106"/>
        <end position="126"/>
    </location>
</feature>
<dbReference type="Proteomes" id="UP000015241">
    <property type="component" value="Unassembled WGS sequence"/>
</dbReference>
<feature type="transmembrane region" description="Helical" evidence="6">
    <location>
        <begin position="199"/>
        <end position="220"/>
    </location>
</feature>
<keyword evidence="3 6" id="KW-1133">Transmembrane helix</keyword>
<dbReference type="PANTHER" id="PTHR23502:SF3">
    <property type="entry name" value="MAJOR FACILITATOR SUPERFAMILY (MFS) PROFILE DOMAIN-CONTAINING PROTEIN-RELATED"/>
    <property type="match status" value="1"/>
</dbReference>
<feature type="region of interest" description="Disordered" evidence="5">
    <location>
        <begin position="1"/>
        <end position="55"/>
    </location>
</feature>
<feature type="compositionally biased region" description="Polar residues" evidence="5">
    <location>
        <begin position="18"/>
        <end position="55"/>
    </location>
</feature>
<dbReference type="STRING" id="743788.S8FB49"/>
<feature type="transmembrane region" description="Helical" evidence="6">
    <location>
        <begin position="415"/>
        <end position="435"/>
    </location>
</feature>
<dbReference type="FunFam" id="1.20.1250.20:FF:000088">
    <property type="entry name" value="MFS multidrug transporter, putative"/>
    <property type="match status" value="1"/>
</dbReference>
<dbReference type="EMBL" id="KE504200">
    <property type="protein sequence ID" value="EPS95774.1"/>
    <property type="molecule type" value="Genomic_DNA"/>
</dbReference>
<keyword evidence="9" id="KW-1185">Reference proteome</keyword>
<name>S8FB49_FOMSC</name>
<dbReference type="InterPro" id="IPR011701">
    <property type="entry name" value="MFS"/>
</dbReference>
<organism evidence="8 9">
    <name type="scientific">Fomitopsis schrenkii</name>
    <name type="common">Brown rot fungus</name>
    <dbReference type="NCBI Taxonomy" id="2126942"/>
    <lineage>
        <taxon>Eukaryota</taxon>
        <taxon>Fungi</taxon>
        <taxon>Dikarya</taxon>
        <taxon>Basidiomycota</taxon>
        <taxon>Agaricomycotina</taxon>
        <taxon>Agaricomycetes</taxon>
        <taxon>Polyporales</taxon>
        <taxon>Fomitopsis</taxon>
    </lineage>
</organism>
<keyword evidence="2 6" id="KW-0812">Transmembrane</keyword>
<evidence type="ECO:0000256" key="6">
    <source>
        <dbReference type="SAM" id="Phobius"/>
    </source>
</evidence>
<feature type="transmembrane region" description="Helical" evidence="6">
    <location>
        <begin position="376"/>
        <end position="395"/>
    </location>
</feature>
<feature type="region of interest" description="Disordered" evidence="5">
    <location>
        <begin position="554"/>
        <end position="574"/>
    </location>
</feature>
<evidence type="ECO:0000259" key="7">
    <source>
        <dbReference type="PROSITE" id="PS50850"/>
    </source>
</evidence>
<dbReference type="GO" id="GO:0022857">
    <property type="term" value="F:transmembrane transporter activity"/>
    <property type="evidence" value="ECO:0007669"/>
    <property type="project" value="InterPro"/>
</dbReference>
<dbReference type="InterPro" id="IPR020846">
    <property type="entry name" value="MFS_dom"/>
</dbReference>